<dbReference type="Proteomes" id="UP000653674">
    <property type="component" value="Unassembled WGS sequence"/>
</dbReference>
<keyword evidence="2" id="KW-1185">Reference proteome</keyword>
<protein>
    <submittedName>
        <fullName evidence="1">Uncharacterized protein</fullName>
    </submittedName>
</protein>
<name>A0A8J3LQW0_9ACTN</name>
<gene>
    <name evidence="1" type="ORF">Pfl04_33870</name>
</gene>
<evidence type="ECO:0000313" key="1">
    <source>
        <dbReference type="EMBL" id="GIG74983.1"/>
    </source>
</evidence>
<accession>A0A8J3LQW0</accession>
<evidence type="ECO:0000313" key="2">
    <source>
        <dbReference type="Proteomes" id="UP000653674"/>
    </source>
</evidence>
<dbReference type="AlphaFoldDB" id="A0A8J3LQW0"/>
<proteinExistence type="predicted"/>
<dbReference type="RefSeq" id="WP_168079524.1">
    <property type="nucleotide sequence ID" value="NZ_BAAAQJ010000005.1"/>
</dbReference>
<dbReference type="EMBL" id="BONU01000024">
    <property type="protein sequence ID" value="GIG74983.1"/>
    <property type="molecule type" value="Genomic_DNA"/>
</dbReference>
<comment type="caution">
    <text evidence="1">The sequence shown here is derived from an EMBL/GenBank/DDBJ whole genome shotgun (WGS) entry which is preliminary data.</text>
</comment>
<sequence length="128" mass="13813">MALRHHSLKDPIVRSATEYDPRLQVALHCARELPEAILARTPVDALVDAIVDECAAAPVEVDHAGLWVEQVELQPTNGREEQLVQLNLCVTVDGASSALGRRGVLSGGYTEGDKPGKWYLTAAEGTNE</sequence>
<reference evidence="1" key="1">
    <citation type="submission" date="2021-01" db="EMBL/GenBank/DDBJ databases">
        <title>Whole genome shotgun sequence of Planosporangium flavigriseum NBRC 105377.</title>
        <authorList>
            <person name="Komaki H."/>
            <person name="Tamura T."/>
        </authorList>
    </citation>
    <scope>NUCLEOTIDE SEQUENCE</scope>
    <source>
        <strain evidence="1">NBRC 105377</strain>
    </source>
</reference>
<organism evidence="1 2">
    <name type="scientific">Planosporangium flavigriseum</name>
    <dbReference type="NCBI Taxonomy" id="373681"/>
    <lineage>
        <taxon>Bacteria</taxon>
        <taxon>Bacillati</taxon>
        <taxon>Actinomycetota</taxon>
        <taxon>Actinomycetes</taxon>
        <taxon>Micromonosporales</taxon>
        <taxon>Micromonosporaceae</taxon>
        <taxon>Planosporangium</taxon>
    </lineage>
</organism>